<dbReference type="InterPro" id="IPR020546">
    <property type="entry name" value="ATP_synth_F1_dsu/esu_N"/>
</dbReference>
<comment type="caution">
    <text evidence="8">The sequence shown here is derived from an EMBL/GenBank/DDBJ whole genome shotgun (WGS) entry which is preliminary data.</text>
</comment>
<evidence type="ECO:0000256" key="4">
    <source>
        <dbReference type="ARBA" id="ARBA00023065"/>
    </source>
</evidence>
<evidence type="ECO:0000256" key="5">
    <source>
        <dbReference type="ARBA" id="ARBA00023136"/>
    </source>
</evidence>
<dbReference type="Gene3D" id="2.60.15.10">
    <property type="entry name" value="F0F1 ATP synthase delta/epsilon subunit, N-terminal"/>
    <property type="match status" value="1"/>
</dbReference>
<accession>A0A1F8EJA3</accession>
<dbReference type="EMBL" id="MGJD01000021">
    <property type="protein sequence ID" value="OGN00420.1"/>
    <property type="molecule type" value="Genomic_DNA"/>
</dbReference>
<dbReference type="Proteomes" id="UP000177117">
    <property type="component" value="Unassembled WGS sequence"/>
</dbReference>
<dbReference type="SUPFAM" id="SSF51344">
    <property type="entry name" value="Epsilon subunit of F1F0-ATP synthase N-terminal domain"/>
    <property type="match status" value="1"/>
</dbReference>
<evidence type="ECO:0000256" key="6">
    <source>
        <dbReference type="ARBA" id="ARBA00023196"/>
    </source>
</evidence>
<dbReference type="GO" id="GO:0012505">
    <property type="term" value="C:endomembrane system"/>
    <property type="evidence" value="ECO:0007669"/>
    <property type="project" value="UniProtKB-SubCell"/>
</dbReference>
<evidence type="ECO:0000313" key="9">
    <source>
        <dbReference type="Proteomes" id="UP000177117"/>
    </source>
</evidence>
<reference evidence="8 9" key="1">
    <citation type="journal article" date="2016" name="Nat. Commun.">
        <title>Thousands of microbial genomes shed light on interconnected biogeochemical processes in an aquifer system.</title>
        <authorList>
            <person name="Anantharaman K."/>
            <person name="Brown C.T."/>
            <person name="Hug L.A."/>
            <person name="Sharon I."/>
            <person name="Castelle C.J."/>
            <person name="Probst A.J."/>
            <person name="Thomas B.C."/>
            <person name="Singh A."/>
            <person name="Wilkins M.J."/>
            <person name="Karaoz U."/>
            <person name="Brodie E.L."/>
            <person name="Williams K.H."/>
            <person name="Hubbard S.S."/>
            <person name="Banfield J.F."/>
        </authorList>
    </citation>
    <scope>NUCLEOTIDE SEQUENCE [LARGE SCALE GENOMIC DNA]</scope>
</reference>
<proteinExistence type="inferred from homology"/>
<keyword evidence="4" id="KW-0406">Ion transport</keyword>
<evidence type="ECO:0000256" key="3">
    <source>
        <dbReference type="ARBA" id="ARBA00022448"/>
    </source>
</evidence>
<feature type="domain" description="ATP synthase F1 complex delta/epsilon subunit N-terminal" evidence="7">
    <location>
        <begin position="6"/>
        <end position="81"/>
    </location>
</feature>
<evidence type="ECO:0000313" key="8">
    <source>
        <dbReference type="EMBL" id="OGN00420.1"/>
    </source>
</evidence>
<sequence length="82" mass="8967">MIIMLLHVISLKGIQFDGEIVSLNLKTTSGEITVLSKHRPLVTEIISGRAVITKENGEKEEFKITSGFLEVGANNQATMLVN</sequence>
<keyword evidence="5" id="KW-0472">Membrane</keyword>
<keyword evidence="6" id="KW-0139">CF(1)</keyword>
<name>A0A1F8EJA3_9BACT</name>
<evidence type="ECO:0000256" key="2">
    <source>
        <dbReference type="ARBA" id="ARBA00005712"/>
    </source>
</evidence>
<gene>
    <name evidence="8" type="ORF">A2650_03470</name>
</gene>
<dbReference type="GO" id="GO:0045259">
    <property type="term" value="C:proton-transporting ATP synthase complex"/>
    <property type="evidence" value="ECO:0007669"/>
    <property type="project" value="UniProtKB-KW"/>
</dbReference>
<organism evidence="8 9">
    <name type="scientific">Candidatus Yanofskybacteria bacterium RIFCSPHIGHO2_01_FULL_41_53</name>
    <dbReference type="NCBI Taxonomy" id="1802663"/>
    <lineage>
        <taxon>Bacteria</taxon>
        <taxon>Candidatus Yanofskyibacteriota</taxon>
    </lineage>
</organism>
<comment type="subcellular location">
    <subcellularLocation>
        <location evidence="1">Endomembrane system</location>
        <topology evidence="1">Peripheral membrane protein</topology>
    </subcellularLocation>
</comment>
<dbReference type="CDD" id="cd12152">
    <property type="entry name" value="F1-ATPase_delta"/>
    <property type="match status" value="1"/>
</dbReference>
<evidence type="ECO:0000259" key="7">
    <source>
        <dbReference type="Pfam" id="PF02823"/>
    </source>
</evidence>
<dbReference type="Pfam" id="PF02823">
    <property type="entry name" value="ATP-synt_DE_N"/>
    <property type="match status" value="1"/>
</dbReference>
<dbReference type="InterPro" id="IPR036771">
    <property type="entry name" value="ATPsynth_dsu/esu_N"/>
</dbReference>
<dbReference type="InterPro" id="IPR001469">
    <property type="entry name" value="ATP_synth_F1_dsu/esu"/>
</dbReference>
<protein>
    <recommendedName>
        <fullName evidence="7">ATP synthase F1 complex delta/epsilon subunit N-terminal domain-containing protein</fullName>
    </recommendedName>
</protein>
<keyword evidence="3" id="KW-0813">Transport</keyword>
<dbReference type="AlphaFoldDB" id="A0A1F8EJA3"/>
<comment type="similarity">
    <text evidence="2">Belongs to the ATPase epsilon chain family.</text>
</comment>
<keyword evidence="6" id="KW-0066">ATP synthesis</keyword>
<dbReference type="GO" id="GO:0046933">
    <property type="term" value="F:proton-transporting ATP synthase activity, rotational mechanism"/>
    <property type="evidence" value="ECO:0007669"/>
    <property type="project" value="InterPro"/>
</dbReference>
<evidence type="ECO:0000256" key="1">
    <source>
        <dbReference type="ARBA" id="ARBA00004184"/>
    </source>
</evidence>